<reference evidence="2 3" key="1">
    <citation type="submission" date="2017-12" db="EMBL/GenBank/DDBJ databases">
        <title>Sequencing, de novo assembly and annotation of complete genome of a new Thraustochytrid species, strain FCC1311.</title>
        <authorList>
            <person name="Sedici K."/>
            <person name="Godart F."/>
            <person name="Aiese Cigliano R."/>
            <person name="Sanseverino W."/>
            <person name="Barakat M."/>
            <person name="Ortet P."/>
            <person name="Marechal E."/>
            <person name="Cagnac O."/>
            <person name="Amato A."/>
        </authorList>
    </citation>
    <scope>NUCLEOTIDE SEQUENCE [LARGE SCALE GENOMIC DNA]</scope>
</reference>
<proteinExistence type="predicted"/>
<dbReference type="AlphaFoldDB" id="A0A2R5GIC7"/>
<evidence type="ECO:0000313" key="3">
    <source>
        <dbReference type="Proteomes" id="UP000241890"/>
    </source>
</evidence>
<dbReference type="InParanoid" id="A0A2R5GIC7"/>
<dbReference type="Proteomes" id="UP000241890">
    <property type="component" value="Unassembled WGS sequence"/>
</dbReference>
<keyword evidence="1" id="KW-0472">Membrane</keyword>
<accession>A0A2R5GIC7</accession>
<evidence type="ECO:0000313" key="2">
    <source>
        <dbReference type="EMBL" id="GBG30069.1"/>
    </source>
</evidence>
<feature type="transmembrane region" description="Helical" evidence="1">
    <location>
        <begin position="150"/>
        <end position="174"/>
    </location>
</feature>
<name>A0A2R5GIC7_9STRA</name>
<gene>
    <name evidence="2" type="ORF">FCC1311_062892</name>
</gene>
<keyword evidence="1" id="KW-1133">Transmembrane helix</keyword>
<keyword evidence="1" id="KW-0812">Transmembrane</keyword>
<protein>
    <submittedName>
        <fullName evidence="2">Uncharacterized protein</fullName>
    </submittedName>
</protein>
<comment type="caution">
    <text evidence="2">The sequence shown here is derived from an EMBL/GenBank/DDBJ whole genome shotgun (WGS) entry which is preliminary data.</text>
</comment>
<dbReference type="EMBL" id="BEYU01000070">
    <property type="protein sequence ID" value="GBG30069.1"/>
    <property type="molecule type" value="Genomic_DNA"/>
</dbReference>
<evidence type="ECO:0000256" key="1">
    <source>
        <dbReference type="SAM" id="Phobius"/>
    </source>
</evidence>
<organism evidence="2 3">
    <name type="scientific">Hondaea fermentalgiana</name>
    <dbReference type="NCBI Taxonomy" id="2315210"/>
    <lineage>
        <taxon>Eukaryota</taxon>
        <taxon>Sar</taxon>
        <taxon>Stramenopiles</taxon>
        <taxon>Bigyra</taxon>
        <taxon>Labyrinthulomycetes</taxon>
        <taxon>Thraustochytrida</taxon>
        <taxon>Thraustochytriidae</taxon>
        <taxon>Hondaea</taxon>
    </lineage>
</organism>
<sequence>MYAQPYAEKAYYFVKQNFPWNTAREAAVVTLRLSAEGAKLGAKASVTGTESLWVSSQVWGERGVVLGKALGAGSFRLVAAGMRLVGSALSRAARGVWDGIVWSIRAVWGLVVGVLTFPLKVGRFVAFLPWTLLAFARGFTDFFRDNQDTLADVIATIIGMYLMGLLLGVLLGPVAVKLGWMSYETLDALGVADLCVSIGLLKRPGWFIW</sequence>
<keyword evidence="3" id="KW-1185">Reference proteome</keyword>